<organism evidence="1 2">
    <name type="scientific">Ceratodon purpureus</name>
    <name type="common">Fire moss</name>
    <name type="synonym">Dicranum purpureum</name>
    <dbReference type="NCBI Taxonomy" id="3225"/>
    <lineage>
        <taxon>Eukaryota</taxon>
        <taxon>Viridiplantae</taxon>
        <taxon>Streptophyta</taxon>
        <taxon>Embryophyta</taxon>
        <taxon>Bryophyta</taxon>
        <taxon>Bryophytina</taxon>
        <taxon>Bryopsida</taxon>
        <taxon>Dicranidae</taxon>
        <taxon>Pseudoditrichales</taxon>
        <taxon>Ditrichaceae</taxon>
        <taxon>Ceratodon</taxon>
    </lineage>
</organism>
<evidence type="ECO:0000313" key="2">
    <source>
        <dbReference type="Proteomes" id="UP000822688"/>
    </source>
</evidence>
<dbReference type="AlphaFoldDB" id="A0A8T0I582"/>
<reference evidence="1" key="1">
    <citation type="submission" date="2020-06" db="EMBL/GenBank/DDBJ databases">
        <title>WGS assembly of Ceratodon purpureus strain R40.</title>
        <authorList>
            <person name="Carey S.B."/>
            <person name="Jenkins J."/>
            <person name="Shu S."/>
            <person name="Lovell J.T."/>
            <person name="Sreedasyam A."/>
            <person name="Maumus F."/>
            <person name="Tiley G.P."/>
            <person name="Fernandez-Pozo N."/>
            <person name="Barry K."/>
            <person name="Chen C."/>
            <person name="Wang M."/>
            <person name="Lipzen A."/>
            <person name="Daum C."/>
            <person name="Saski C.A."/>
            <person name="Payton A.C."/>
            <person name="Mcbreen J.C."/>
            <person name="Conrad R.E."/>
            <person name="Kollar L.M."/>
            <person name="Olsson S."/>
            <person name="Huttunen S."/>
            <person name="Landis J.B."/>
            <person name="Wickett N.J."/>
            <person name="Johnson M.G."/>
            <person name="Rensing S.A."/>
            <person name="Grimwood J."/>
            <person name="Schmutz J."/>
            <person name="Mcdaniel S.F."/>
        </authorList>
    </citation>
    <scope>NUCLEOTIDE SEQUENCE</scope>
    <source>
        <strain evidence="1">R40</strain>
    </source>
</reference>
<protein>
    <submittedName>
        <fullName evidence="1">Uncharacterized protein</fullName>
    </submittedName>
</protein>
<name>A0A8T0I582_CERPU</name>
<gene>
    <name evidence="1" type="ORF">KC19_5G186900</name>
</gene>
<comment type="caution">
    <text evidence="1">The sequence shown here is derived from an EMBL/GenBank/DDBJ whole genome shotgun (WGS) entry which is preliminary data.</text>
</comment>
<dbReference type="EMBL" id="CM026425">
    <property type="protein sequence ID" value="KAG0577861.1"/>
    <property type="molecule type" value="Genomic_DNA"/>
</dbReference>
<sequence length="69" mass="8061">MVPHGCVLLEWRSRGFVMCRDRLLMCCRFRGEFLMWFGGFGHAEGGREDVGGRWRRRFKEVVTLPALEG</sequence>
<keyword evidence="2" id="KW-1185">Reference proteome</keyword>
<dbReference type="Proteomes" id="UP000822688">
    <property type="component" value="Chromosome 5"/>
</dbReference>
<evidence type="ECO:0000313" key="1">
    <source>
        <dbReference type="EMBL" id="KAG0577861.1"/>
    </source>
</evidence>
<proteinExistence type="predicted"/>
<accession>A0A8T0I582</accession>